<dbReference type="Proteomes" id="UP000288293">
    <property type="component" value="Unassembled WGS sequence"/>
</dbReference>
<dbReference type="SUPFAM" id="SSF51735">
    <property type="entry name" value="NAD(P)-binding Rossmann-fold domains"/>
    <property type="match status" value="1"/>
</dbReference>
<dbReference type="AlphaFoldDB" id="A0A432W755"/>
<dbReference type="PANTHER" id="PTHR43781:SF1">
    <property type="entry name" value="SACCHAROPINE DEHYDROGENASE"/>
    <property type="match status" value="1"/>
</dbReference>
<feature type="domain" description="Saccharopine dehydrogenase NADP binding" evidence="1">
    <location>
        <begin position="4"/>
        <end position="121"/>
    </location>
</feature>
<dbReference type="OrthoDB" id="4420885at2"/>
<dbReference type="InterPro" id="IPR036291">
    <property type="entry name" value="NAD(P)-bd_dom_sf"/>
</dbReference>
<dbReference type="InterPro" id="IPR005097">
    <property type="entry name" value="Sacchrp_dh_NADP-bd"/>
</dbReference>
<comment type="caution">
    <text evidence="2">The sequence shown here is derived from an EMBL/GenBank/DDBJ whole genome shotgun (WGS) entry which is preliminary data.</text>
</comment>
<dbReference type="Pfam" id="PF03435">
    <property type="entry name" value="Sacchrp_dh_NADP"/>
    <property type="match status" value="1"/>
</dbReference>
<dbReference type="PANTHER" id="PTHR43781">
    <property type="entry name" value="SACCHAROPINE DEHYDROGENASE"/>
    <property type="match status" value="1"/>
</dbReference>
<dbReference type="EMBL" id="PIPL01000001">
    <property type="protein sequence ID" value="RUO25905.1"/>
    <property type="molecule type" value="Genomic_DNA"/>
</dbReference>
<proteinExistence type="predicted"/>
<dbReference type="RefSeq" id="WP_126802723.1">
    <property type="nucleotide sequence ID" value="NZ_PIPL01000001.1"/>
</dbReference>
<sequence>MKWMIYGATGYTGELITMHARRMGYKPVLAGRNKQKIETLANRAELPWRAFELDTPDSIAEQLDDIDLIINCAGPFEITAPPMLEACLKAQTHYLDITGEISVFELAYSLRKRAVEAGIIICPGVGFDVIPTDCIAARLNAQMPNATHLALGFDSSSRMSRGTALTGIRRLGDGGAVREDGKIKDVALAFKTRRINFGDGDKMAMTIPWGDVATAYYTTEIPNIEVYVPASPKLIKRMKRLNWIRWGFKIPLVRQRLEKKLAKQPPGPDKKEREQHYTWVWGEARNAQGDIITLREKVENGYTLTSRGSVELTIYILRNKLQPGFYTPSRLYGAKLIDRFLVT</sequence>
<organism evidence="2 3">
    <name type="scientific">Aliidiomarina minuta</name>
    <dbReference type="NCBI Taxonomy" id="880057"/>
    <lineage>
        <taxon>Bacteria</taxon>
        <taxon>Pseudomonadati</taxon>
        <taxon>Pseudomonadota</taxon>
        <taxon>Gammaproteobacteria</taxon>
        <taxon>Alteromonadales</taxon>
        <taxon>Idiomarinaceae</taxon>
        <taxon>Aliidiomarina</taxon>
    </lineage>
</organism>
<reference evidence="2 3" key="1">
    <citation type="journal article" date="2011" name="Front. Microbiol.">
        <title>Genomic signatures of strain selection and enhancement in Bacillus atrophaeus var. globigii, a historical biowarfare simulant.</title>
        <authorList>
            <person name="Gibbons H.S."/>
            <person name="Broomall S.M."/>
            <person name="McNew L.A."/>
            <person name="Daligault H."/>
            <person name="Chapman C."/>
            <person name="Bruce D."/>
            <person name="Karavis M."/>
            <person name="Krepps M."/>
            <person name="McGregor P.A."/>
            <person name="Hong C."/>
            <person name="Park K.H."/>
            <person name="Akmal A."/>
            <person name="Feldman A."/>
            <person name="Lin J.S."/>
            <person name="Chang W.E."/>
            <person name="Higgs B.W."/>
            <person name="Demirev P."/>
            <person name="Lindquist J."/>
            <person name="Liem A."/>
            <person name="Fochler E."/>
            <person name="Read T.D."/>
            <person name="Tapia R."/>
            <person name="Johnson S."/>
            <person name="Bishop-Lilly K.A."/>
            <person name="Detter C."/>
            <person name="Han C."/>
            <person name="Sozhamannan S."/>
            <person name="Rosenzweig C.N."/>
            <person name="Skowronski E.W."/>
        </authorList>
    </citation>
    <scope>NUCLEOTIDE SEQUENCE [LARGE SCALE GENOMIC DNA]</scope>
    <source>
        <strain evidence="2 3">MLST1</strain>
    </source>
</reference>
<dbReference type="Gene3D" id="3.40.50.720">
    <property type="entry name" value="NAD(P)-binding Rossmann-like Domain"/>
    <property type="match status" value="1"/>
</dbReference>
<evidence type="ECO:0000313" key="3">
    <source>
        <dbReference type="Proteomes" id="UP000288293"/>
    </source>
</evidence>
<accession>A0A432W755</accession>
<evidence type="ECO:0000313" key="2">
    <source>
        <dbReference type="EMBL" id="RUO25905.1"/>
    </source>
</evidence>
<name>A0A432W755_9GAMM</name>
<gene>
    <name evidence="2" type="ORF">CWE09_04040</name>
</gene>
<protein>
    <recommendedName>
        <fullName evidence="1">Saccharopine dehydrogenase NADP binding domain-containing protein</fullName>
    </recommendedName>
</protein>
<evidence type="ECO:0000259" key="1">
    <source>
        <dbReference type="Pfam" id="PF03435"/>
    </source>
</evidence>
<keyword evidence="3" id="KW-1185">Reference proteome</keyword>